<dbReference type="Pfam" id="PF21691">
    <property type="entry name" value="LDL"/>
    <property type="match status" value="1"/>
</dbReference>
<protein>
    <recommendedName>
        <fullName evidence="4">Secreted protein</fullName>
    </recommendedName>
</protein>
<dbReference type="Proteomes" id="UP000002038">
    <property type="component" value="Unassembled WGS sequence"/>
</dbReference>
<keyword evidence="3" id="KW-1185">Reference proteome</keyword>
<evidence type="ECO:0000313" key="3">
    <source>
        <dbReference type="Proteomes" id="UP000002038"/>
    </source>
</evidence>
<dbReference type="OrthoDB" id="3479711at2759"/>
<feature type="signal peptide" evidence="1">
    <location>
        <begin position="1"/>
        <end position="25"/>
    </location>
</feature>
<evidence type="ECO:0000256" key="1">
    <source>
        <dbReference type="SAM" id="SignalP"/>
    </source>
</evidence>
<dbReference type="KEGG" id="bgh:BDBG_01435"/>
<dbReference type="AlphaFoldDB" id="A0A179UCS7"/>
<gene>
    <name evidence="2" type="ORF">BDBG_01435</name>
</gene>
<feature type="chain" id="PRO_5008107310" description="Secreted protein" evidence="1">
    <location>
        <begin position="26"/>
        <end position="119"/>
    </location>
</feature>
<evidence type="ECO:0000313" key="2">
    <source>
        <dbReference type="EMBL" id="OAT04967.1"/>
    </source>
</evidence>
<organism evidence="2 3">
    <name type="scientific">Blastomyces gilchristii (strain SLH14081)</name>
    <name type="common">Blastomyces dermatitidis</name>
    <dbReference type="NCBI Taxonomy" id="559298"/>
    <lineage>
        <taxon>Eukaryota</taxon>
        <taxon>Fungi</taxon>
        <taxon>Dikarya</taxon>
        <taxon>Ascomycota</taxon>
        <taxon>Pezizomycotina</taxon>
        <taxon>Eurotiomycetes</taxon>
        <taxon>Eurotiomycetidae</taxon>
        <taxon>Onygenales</taxon>
        <taxon>Ajellomycetaceae</taxon>
        <taxon>Blastomyces</taxon>
    </lineage>
</organism>
<reference evidence="3" key="1">
    <citation type="journal article" date="2015" name="PLoS Genet.">
        <title>The dynamic genome and transcriptome of the human fungal pathogen Blastomyces and close relative Emmonsia.</title>
        <authorList>
            <person name="Munoz J.F."/>
            <person name="Gauthier G.M."/>
            <person name="Desjardins C.A."/>
            <person name="Gallo J.E."/>
            <person name="Holder J."/>
            <person name="Sullivan T.D."/>
            <person name="Marty A.J."/>
            <person name="Carmen J.C."/>
            <person name="Chen Z."/>
            <person name="Ding L."/>
            <person name="Gujja S."/>
            <person name="Magrini V."/>
            <person name="Misas E."/>
            <person name="Mitreva M."/>
            <person name="Priest M."/>
            <person name="Saif S."/>
            <person name="Whiston E.A."/>
            <person name="Young S."/>
            <person name="Zeng Q."/>
            <person name="Goldman W.E."/>
            <person name="Mardis E.R."/>
            <person name="Taylor J.W."/>
            <person name="McEwen J.G."/>
            <person name="Clay O.K."/>
            <person name="Klein B.S."/>
            <person name="Cuomo C.A."/>
        </authorList>
    </citation>
    <scope>NUCLEOTIDE SEQUENCE [LARGE SCALE GENOMIC DNA]</scope>
    <source>
        <strain evidence="3">SLH14081</strain>
    </source>
</reference>
<dbReference type="InterPro" id="IPR048508">
    <property type="entry name" value="LDL"/>
</dbReference>
<dbReference type="RefSeq" id="XP_002628527.1">
    <property type="nucleotide sequence ID" value="XM_002628481.2"/>
</dbReference>
<dbReference type="EMBL" id="GG657449">
    <property type="protein sequence ID" value="OAT04967.1"/>
    <property type="molecule type" value="Genomic_DNA"/>
</dbReference>
<accession>A0A179UCS7</accession>
<dbReference type="GeneID" id="8507231"/>
<name>A0A179UCS7_BLAGS</name>
<sequence>MRFSVPAFIVPALISLLSFGSKALAAECYSRSGGYPCATPHEALNALSYYCANYFDKSCNEFVKITYQGTVWVGHIGAFNNPSDCYEAGREIVNECYGKKDGGSWTQNKRSINVNYCKW</sequence>
<proteinExistence type="predicted"/>
<dbReference type="VEuPathDB" id="FungiDB:BDBG_01435"/>
<evidence type="ECO:0008006" key="4">
    <source>
        <dbReference type="Google" id="ProtNLM"/>
    </source>
</evidence>
<keyword evidence="1" id="KW-0732">Signal</keyword>